<dbReference type="Gene3D" id="3.40.50.2000">
    <property type="entry name" value="Glycogen Phosphorylase B"/>
    <property type="match status" value="1"/>
</dbReference>
<keyword evidence="2" id="KW-1185">Reference proteome</keyword>
<dbReference type="HOGENOM" id="CLU_666899_0_0_9"/>
<organism evidence="1 2">
    <name type="scientific">Ethanoligenens harbinense (strain DSM 18485 / JCM 12961 / CGMCC 1.5033 / YUAN-3)</name>
    <dbReference type="NCBI Taxonomy" id="663278"/>
    <lineage>
        <taxon>Bacteria</taxon>
        <taxon>Bacillati</taxon>
        <taxon>Bacillota</taxon>
        <taxon>Clostridia</taxon>
        <taxon>Eubacteriales</taxon>
        <taxon>Oscillospiraceae</taxon>
        <taxon>Ethanoligenens</taxon>
    </lineage>
</organism>
<reference evidence="1 2" key="1">
    <citation type="submission" date="2010-12" db="EMBL/GenBank/DDBJ databases">
        <title>Complete sequence of Ethanoligenens harbinense YUAN-3.</title>
        <authorList>
            <person name="Lucas S."/>
            <person name="Copeland A."/>
            <person name="Lapidus A."/>
            <person name="Cheng J.-F."/>
            <person name="Bruce D."/>
            <person name="Goodwin L."/>
            <person name="Pitluck S."/>
            <person name="Chertkov O."/>
            <person name="Misra M."/>
            <person name="Detter J.C."/>
            <person name="Han C."/>
            <person name="Tapia R."/>
            <person name="Land M."/>
            <person name="Hauser L."/>
            <person name="Jeffries C."/>
            <person name="Kyrpides N."/>
            <person name="Ivanova N."/>
            <person name="Mikhailova N."/>
            <person name="Wang A."/>
            <person name="Mouttaki H."/>
            <person name="He Z."/>
            <person name="Zhou J."/>
            <person name="Hemme C.L."/>
            <person name="Woyke T."/>
        </authorList>
    </citation>
    <scope>NUCLEOTIDE SEQUENCE [LARGE SCALE GENOMIC DNA]</scope>
    <source>
        <strain evidence="2">DSM 18485 / JCM 12961 / CGMCC 1.5033 / YUAN-3</strain>
    </source>
</reference>
<dbReference type="EMBL" id="CP002400">
    <property type="protein sequence ID" value="ADU27068.1"/>
    <property type="molecule type" value="Genomic_DNA"/>
</dbReference>
<dbReference type="SUPFAM" id="SSF53756">
    <property type="entry name" value="UDP-Glycosyltransferase/glycogen phosphorylase"/>
    <property type="match status" value="1"/>
</dbReference>
<dbReference type="eggNOG" id="COG0438">
    <property type="taxonomic scope" value="Bacteria"/>
</dbReference>
<sequence>MGIAHKLKTAAELLRTKGIASVWAVFSAKTARAARRAAHAARGMLFRTRLLRADTGETLRVLYIVNEVEMSGGQTVRYRVFNLIEALRGQADASWSMLEDGVYLDDWQVARADLLVCMRVFDTPQLRRLLALAARHAVPAVFDIDDLIFLPDYYDGFCKALAVQDGFEKDMYADMFAKFHEAFMRCDFATASTPYIAERMQPYKAARVIHNGLNETQMDVARGLPETARGQVFRICYLSGSKSHNVDFAQAKPAIARILEEYPSVRLRVAGYLDEDLSSRFPGRVSRAPYMPWQELPAYCAACDLNIAPLDTSSPFCHAKSELKYFEAALVGVPTVASPTDTFRRCIRPGENGLLAETEEEWYAAIKSLIDDEELRGRIRRAAKADALERYAPSAIAAEALAAYRGILAERR</sequence>
<dbReference type="Proteomes" id="UP000001551">
    <property type="component" value="Chromosome"/>
</dbReference>
<proteinExistence type="predicted"/>
<dbReference type="STRING" id="663278.Ethha_1532"/>
<evidence type="ECO:0000313" key="1">
    <source>
        <dbReference type="EMBL" id="ADU27068.1"/>
    </source>
</evidence>
<evidence type="ECO:0000313" key="2">
    <source>
        <dbReference type="Proteomes" id="UP000001551"/>
    </source>
</evidence>
<dbReference type="RefSeq" id="WP_013485423.1">
    <property type="nucleotide sequence ID" value="NC_014828.1"/>
</dbReference>
<name>E6U849_ETHHY</name>
<gene>
    <name evidence="1" type="ordered locus">Ethha_1532</name>
</gene>
<accession>E6U849</accession>
<dbReference type="Pfam" id="PF13692">
    <property type="entry name" value="Glyco_trans_1_4"/>
    <property type="match status" value="1"/>
</dbReference>
<protein>
    <submittedName>
        <fullName evidence="1">Glycosyl transferase group 1</fullName>
    </submittedName>
</protein>
<dbReference type="PANTHER" id="PTHR12526">
    <property type="entry name" value="GLYCOSYLTRANSFERASE"/>
    <property type="match status" value="1"/>
</dbReference>
<keyword evidence="1" id="KW-0808">Transferase</keyword>
<dbReference type="AlphaFoldDB" id="E6U849"/>
<dbReference type="GO" id="GO:0016740">
    <property type="term" value="F:transferase activity"/>
    <property type="evidence" value="ECO:0007669"/>
    <property type="project" value="UniProtKB-KW"/>
</dbReference>
<dbReference type="KEGG" id="eha:Ethha_1532"/>
<dbReference type="CDD" id="cd03801">
    <property type="entry name" value="GT4_PimA-like"/>
    <property type="match status" value="1"/>
</dbReference>